<evidence type="ECO:0000256" key="1">
    <source>
        <dbReference type="ARBA" id="ARBA00022603"/>
    </source>
</evidence>
<dbReference type="STRING" id="1802695.A3A13_03635"/>
<keyword evidence="1 5" id="KW-0489">Methyltransferase</keyword>
<dbReference type="GO" id="GO:0032259">
    <property type="term" value="P:methylation"/>
    <property type="evidence" value="ECO:0007669"/>
    <property type="project" value="UniProtKB-KW"/>
</dbReference>
<dbReference type="EMBL" id="MGKJ01000013">
    <property type="protein sequence ID" value="OGN24243.1"/>
    <property type="molecule type" value="Genomic_DNA"/>
</dbReference>
<dbReference type="Proteomes" id="UP000178911">
    <property type="component" value="Unassembled WGS sequence"/>
</dbReference>
<dbReference type="Gene3D" id="3.90.120.10">
    <property type="entry name" value="DNA Methylase, subunit A, domain 2"/>
    <property type="match status" value="1"/>
</dbReference>
<evidence type="ECO:0000256" key="4">
    <source>
        <dbReference type="ARBA" id="ARBA00022747"/>
    </source>
</evidence>
<dbReference type="PANTHER" id="PTHR46098:SF1">
    <property type="entry name" value="TRNA (CYTOSINE(38)-C(5))-METHYLTRANSFERASE"/>
    <property type="match status" value="1"/>
</dbReference>
<keyword evidence="2 5" id="KW-0808">Transferase</keyword>
<dbReference type="GO" id="GO:0003886">
    <property type="term" value="F:DNA (cytosine-5-)-methyltransferase activity"/>
    <property type="evidence" value="ECO:0007669"/>
    <property type="project" value="UniProtKB-EC"/>
</dbReference>
<dbReference type="Pfam" id="PF00145">
    <property type="entry name" value="DNA_methylase"/>
    <property type="match status" value="1"/>
</dbReference>
<dbReference type="AlphaFoldDB" id="A0A1F8GG13"/>
<name>A0A1F8GG13_9BACT</name>
<dbReference type="InterPro" id="IPR029063">
    <property type="entry name" value="SAM-dependent_MTases_sf"/>
</dbReference>
<organism evidence="8 9">
    <name type="scientific">Candidatus Yanofskybacteria bacterium RIFCSPLOWO2_01_FULL_43_22</name>
    <dbReference type="NCBI Taxonomy" id="1802695"/>
    <lineage>
        <taxon>Bacteria</taxon>
        <taxon>Candidatus Yanofskyibacteriota</taxon>
    </lineage>
</organism>
<dbReference type="PROSITE" id="PS00095">
    <property type="entry name" value="C5_MTASE_2"/>
    <property type="match status" value="1"/>
</dbReference>
<dbReference type="PROSITE" id="PS51679">
    <property type="entry name" value="SAM_MT_C5"/>
    <property type="match status" value="1"/>
</dbReference>
<gene>
    <name evidence="8" type="ORF">A3A13_03635</name>
</gene>
<keyword evidence="3 5" id="KW-0949">S-adenosyl-L-methionine</keyword>
<accession>A0A1F8GG13</accession>
<evidence type="ECO:0000256" key="5">
    <source>
        <dbReference type="PROSITE-ProRule" id="PRU01016"/>
    </source>
</evidence>
<proteinExistence type="inferred from homology"/>
<evidence type="ECO:0000313" key="8">
    <source>
        <dbReference type="EMBL" id="OGN24243.1"/>
    </source>
</evidence>
<evidence type="ECO:0000256" key="7">
    <source>
        <dbReference type="RuleBase" id="RU000417"/>
    </source>
</evidence>
<protein>
    <recommendedName>
        <fullName evidence="7">Cytosine-specific methyltransferase</fullName>
        <ecNumber evidence="7">2.1.1.37</ecNumber>
    </recommendedName>
</protein>
<reference evidence="8 9" key="1">
    <citation type="journal article" date="2016" name="Nat. Commun.">
        <title>Thousands of microbial genomes shed light on interconnected biogeochemical processes in an aquifer system.</title>
        <authorList>
            <person name="Anantharaman K."/>
            <person name="Brown C.T."/>
            <person name="Hug L.A."/>
            <person name="Sharon I."/>
            <person name="Castelle C.J."/>
            <person name="Probst A.J."/>
            <person name="Thomas B.C."/>
            <person name="Singh A."/>
            <person name="Wilkins M.J."/>
            <person name="Karaoz U."/>
            <person name="Brodie E.L."/>
            <person name="Williams K.H."/>
            <person name="Hubbard S.S."/>
            <person name="Banfield J.F."/>
        </authorList>
    </citation>
    <scope>NUCLEOTIDE SEQUENCE [LARGE SCALE GENOMIC DNA]</scope>
</reference>
<dbReference type="InterPro" id="IPR018117">
    <property type="entry name" value="C5_DNA_meth_AS"/>
</dbReference>
<evidence type="ECO:0000256" key="6">
    <source>
        <dbReference type="RuleBase" id="RU000416"/>
    </source>
</evidence>
<comment type="similarity">
    <text evidence="5 6">Belongs to the class I-like SAM-binding methyltransferase superfamily. C5-methyltransferase family.</text>
</comment>
<evidence type="ECO:0000256" key="3">
    <source>
        <dbReference type="ARBA" id="ARBA00022691"/>
    </source>
</evidence>
<keyword evidence="4" id="KW-0680">Restriction system</keyword>
<dbReference type="CDD" id="cd00315">
    <property type="entry name" value="Cyt_C5_DNA_methylase"/>
    <property type="match status" value="1"/>
</dbReference>
<dbReference type="InterPro" id="IPR031303">
    <property type="entry name" value="C5_meth_CS"/>
</dbReference>
<dbReference type="GO" id="GO:0009307">
    <property type="term" value="P:DNA restriction-modification system"/>
    <property type="evidence" value="ECO:0007669"/>
    <property type="project" value="UniProtKB-KW"/>
</dbReference>
<sequence>MVSQKRTKSSSIDLRFIDLFAGIGGIRMAFESAGGECVFSSEWDSSAQKTYHANFGEIPHGDITKISAKEIPKFNILVAGFPCQPFSSIGKRQGFNHPTQGTLFYDIVRILKFHKPDMFLLENVQGIRNHNGGNTYKIIKSSLKKLGYEVFDEILNASDYGVPQDRKRIYFVGFSKKLGTSNDINFKFPNPNKEKVYIGKFVENNVNDRSISKHLQQKYMFKVDDGRPQIIGPDSKITVKTLTASYHKIQRLTGTFVKDGPTGLRLLTTDECKAIMGFPKNFKVPVSRTQMYRQFGNSVAVPVVKKVAEAMVNKYKELI</sequence>
<dbReference type="InterPro" id="IPR050750">
    <property type="entry name" value="C5-MTase"/>
</dbReference>
<dbReference type="SUPFAM" id="SSF53335">
    <property type="entry name" value="S-adenosyl-L-methionine-dependent methyltransferases"/>
    <property type="match status" value="1"/>
</dbReference>
<feature type="active site" evidence="5">
    <location>
        <position position="83"/>
    </location>
</feature>
<comment type="caution">
    <text evidence="8">The sequence shown here is derived from an EMBL/GenBank/DDBJ whole genome shotgun (WGS) entry which is preliminary data.</text>
</comment>
<dbReference type="Gene3D" id="3.40.50.150">
    <property type="entry name" value="Vaccinia Virus protein VP39"/>
    <property type="match status" value="1"/>
</dbReference>
<evidence type="ECO:0000256" key="2">
    <source>
        <dbReference type="ARBA" id="ARBA00022679"/>
    </source>
</evidence>
<dbReference type="PROSITE" id="PS00094">
    <property type="entry name" value="C5_MTASE_1"/>
    <property type="match status" value="1"/>
</dbReference>
<dbReference type="PANTHER" id="PTHR46098">
    <property type="entry name" value="TRNA (CYTOSINE(38)-C(5))-METHYLTRANSFERASE"/>
    <property type="match status" value="1"/>
</dbReference>
<dbReference type="NCBIfam" id="TIGR00675">
    <property type="entry name" value="dcm"/>
    <property type="match status" value="1"/>
</dbReference>
<evidence type="ECO:0000313" key="9">
    <source>
        <dbReference type="Proteomes" id="UP000178911"/>
    </source>
</evidence>
<dbReference type="PRINTS" id="PR00105">
    <property type="entry name" value="C5METTRFRASE"/>
</dbReference>
<comment type="catalytic activity">
    <reaction evidence="7">
        <text>a 2'-deoxycytidine in DNA + S-adenosyl-L-methionine = a 5-methyl-2'-deoxycytidine in DNA + S-adenosyl-L-homocysteine + H(+)</text>
        <dbReference type="Rhea" id="RHEA:13681"/>
        <dbReference type="Rhea" id="RHEA-COMP:11369"/>
        <dbReference type="Rhea" id="RHEA-COMP:11370"/>
        <dbReference type="ChEBI" id="CHEBI:15378"/>
        <dbReference type="ChEBI" id="CHEBI:57856"/>
        <dbReference type="ChEBI" id="CHEBI:59789"/>
        <dbReference type="ChEBI" id="CHEBI:85452"/>
        <dbReference type="ChEBI" id="CHEBI:85454"/>
        <dbReference type="EC" id="2.1.1.37"/>
    </reaction>
</comment>
<dbReference type="InterPro" id="IPR001525">
    <property type="entry name" value="C5_MeTfrase"/>
</dbReference>
<dbReference type="EC" id="2.1.1.37" evidence="7"/>